<dbReference type="Proteomes" id="UP000233551">
    <property type="component" value="Unassembled WGS sequence"/>
</dbReference>
<protein>
    <submittedName>
        <fullName evidence="2">Uncharacterized protein</fullName>
    </submittedName>
</protein>
<evidence type="ECO:0000313" key="2">
    <source>
        <dbReference type="EMBL" id="PKI37328.1"/>
    </source>
</evidence>
<sequence>NLVSRLPQLPLITAHSSFTPDFPQLVFFSPHLQLDFSRLLSPTPPAHTHSQLPSLSFLALPSRDLKATHNRPQEPQEHGAVALPHNRPRGIALDYLQQPSENPKPPGQLGGVTGTTKTSKIPLP</sequence>
<feature type="region of interest" description="Disordered" evidence="1">
    <location>
        <begin position="63"/>
        <end position="124"/>
    </location>
</feature>
<organism evidence="2 3">
    <name type="scientific">Punica granatum</name>
    <name type="common">Pomegranate</name>
    <dbReference type="NCBI Taxonomy" id="22663"/>
    <lineage>
        <taxon>Eukaryota</taxon>
        <taxon>Viridiplantae</taxon>
        <taxon>Streptophyta</taxon>
        <taxon>Embryophyta</taxon>
        <taxon>Tracheophyta</taxon>
        <taxon>Spermatophyta</taxon>
        <taxon>Magnoliopsida</taxon>
        <taxon>eudicotyledons</taxon>
        <taxon>Gunneridae</taxon>
        <taxon>Pentapetalae</taxon>
        <taxon>rosids</taxon>
        <taxon>malvids</taxon>
        <taxon>Myrtales</taxon>
        <taxon>Lythraceae</taxon>
        <taxon>Punica</taxon>
    </lineage>
</organism>
<accession>A0A2I0I052</accession>
<dbReference type="EMBL" id="PGOL01004454">
    <property type="protein sequence ID" value="PKI37328.1"/>
    <property type="molecule type" value="Genomic_DNA"/>
</dbReference>
<gene>
    <name evidence="2" type="ORF">CRG98_042282</name>
</gene>
<feature type="compositionally biased region" description="Polar residues" evidence="1">
    <location>
        <begin position="114"/>
        <end position="124"/>
    </location>
</feature>
<name>A0A2I0I052_PUNGR</name>
<reference evidence="2 3" key="1">
    <citation type="submission" date="2017-11" db="EMBL/GenBank/DDBJ databases">
        <title>De-novo sequencing of pomegranate (Punica granatum L.) genome.</title>
        <authorList>
            <person name="Akparov Z."/>
            <person name="Amiraslanov A."/>
            <person name="Hajiyeva S."/>
            <person name="Abbasov M."/>
            <person name="Kaur K."/>
            <person name="Hamwieh A."/>
            <person name="Solovyev V."/>
            <person name="Salamov A."/>
            <person name="Braich B."/>
            <person name="Kosarev P."/>
            <person name="Mahmoud A."/>
            <person name="Hajiyev E."/>
            <person name="Babayeva S."/>
            <person name="Izzatullayeva V."/>
            <person name="Mammadov A."/>
            <person name="Mammadov A."/>
            <person name="Sharifova S."/>
            <person name="Ojaghi J."/>
            <person name="Eynullazada K."/>
            <person name="Bayramov B."/>
            <person name="Abdulazimova A."/>
            <person name="Shahmuradov I."/>
        </authorList>
    </citation>
    <scope>NUCLEOTIDE SEQUENCE [LARGE SCALE GENOMIC DNA]</scope>
    <source>
        <strain evidence="3">cv. AG2017</strain>
        <tissue evidence="2">Leaf</tissue>
    </source>
</reference>
<keyword evidence="3" id="KW-1185">Reference proteome</keyword>
<feature type="compositionally biased region" description="Basic and acidic residues" evidence="1">
    <location>
        <begin position="63"/>
        <end position="77"/>
    </location>
</feature>
<evidence type="ECO:0000313" key="3">
    <source>
        <dbReference type="Proteomes" id="UP000233551"/>
    </source>
</evidence>
<comment type="caution">
    <text evidence="2">The sequence shown here is derived from an EMBL/GenBank/DDBJ whole genome shotgun (WGS) entry which is preliminary data.</text>
</comment>
<feature type="non-terminal residue" evidence="2">
    <location>
        <position position="1"/>
    </location>
</feature>
<proteinExistence type="predicted"/>
<dbReference type="AlphaFoldDB" id="A0A2I0I052"/>
<evidence type="ECO:0000256" key="1">
    <source>
        <dbReference type="SAM" id="MobiDB-lite"/>
    </source>
</evidence>